<comment type="caution">
    <text evidence="1">The sequence shown here is derived from an EMBL/GenBank/DDBJ whole genome shotgun (WGS) entry which is preliminary data.</text>
</comment>
<dbReference type="AlphaFoldDB" id="A0A139SS98"/>
<dbReference type="STRING" id="1548207.AXK11_02595"/>
<gene>
    <name evidence="1" type="ORF">AXK11_02595</name>
</gene>
<reference evidence="2" key="1">
    <citation type="submission" date="2016-02" db="EMBL/GenBank/DDBJ databases">
        <authorList>
            <person name="Sanders J.G."/>
            <person name="Lin J.Y."/>
            <person name="Wertz J.T."/>
            <person name="Russell J.A."/>
            <person name="Moreau C.S."/>
            <person name="Powell S."/>
        </authorList>
    </citation>
    <scope>NUCLEOTIDE SEQUENCE [LARGE SCALE GENOMIC DNA]</scope>
    <source>
        <strain evidence="2">CAG34</strain>
    </source>
</reference>
<keyword evidence="2" id="KW-1185">Reference proteome</keyword>
<protein>
    <submittedName>
        <fullName evidence="1">Uncharacterized protein</fullName>
    </submittedName>
</protein>
<dbReference type="Proteomes" id="UP000070058">
    <property type="component" value="Unassembled WGS sequence"/>
</dbReference>
<proteinExistence type="predicted"/>
<organism evidence="1 2">
    <name type="scientific">Cephaloticoccus primus</name>
    <dbReference type="NCBI Taxonomy" id="1548207"/>
    <lineage>
        <taxon>Bacteria</taxon>
        <taxon>Pseudomonadati</taxon>
        <taxon>Verrucomicrobiota</taxon>
        <taxon>Opitutia</taxon>
        <taxon>Opitutales</taxon>
        <taxon>Opitutaceae</taxon>
        <taxon>Cephaloticoccus</taxon>
    </lineage>
</organism>
<accession>A0A139SS98</accession>
<dbReference type="RefSeq" id="WP_068628955.1">
    <property type="nucleotide sequence ID" value="NZ_LSZQ01000017.1"/>
</dbReference>
<sequence>MKKLILIIFLGFWGQVFAVTGEIRSELPVGTTFSIKTDFLVYEIKGKPPYGKNNHYVMDSDRGGGIGGRKWQYRGSFPAGARFEVVSLIKKNKRNWIYTVKPKGGDALGVGDATLFIHPASMRKVTWGKQLFSHEPLNEKRVELDPDLFTDFIYPEE</sequence>
<dbReference type="EMBL" id="LSZQ01000017">
    <property type="protein sequence ID" value="KXU37350.1"/>
    <property type="molecule type" value="Genomic_DNA"/>
</dbReference>
<evidence type="ECO:0000313" key="2">
    <source>
        <dbReference type="Proteomes" id="UP000070058"/>
    </source>
</evidence>
<evidence type="ECO:0000313" key="1">
    <source>
        <dbReference type="EMBL" id="KXU37350.1"/>
    </source>
</evidence>
<name>A0A139SS98_9BACT</name>